<protein>
    <submittedName>
        <fullName evidence="1">Uncharacterized protein</fullName>
    </submittedName>
</protein>
<dbReference type="PhylomeDB" id="A0A0G4HC55"/>
<proteinExistence type="predicted"/>
<dbReference type="VEuPathDB" id="CryptoDB:Cvel_25966"/>
<evidence type="ECO:0000313" key="1">
    <source>
        <dbReference type="EMBL" id="CEM41358.1"/>
    </source>
</evidence>
<accession>A0A0G4HC55</accession>
<dbReference type="AlphaFoldDB" id="A0A0G4HC55"/>
<sequence>MFLFKPIAALRNFALAKMKSLSLLSLATVAFGALSDMKLDGLKLDGFDFDSLDILGGKAAAVKKPWYLGGPLPSKGPFGASIPIHLFLDEYANATIIDIGGVSFELACLPQETGGSITAIIFNVVTGKEISGLFDVGSVVTESQEFDPPLQFCGSNDEDSGAISAGLFTFLPSGTAGPNEFLQPFSCVYDVIIDPNPDDEEQQSPIVIDLNHFISKYDDGVVLNVARESLGIFTSNTTANSRNFDALCGVWGNIDIKIPKGVEFSVPAYAFGDPKY</sequence>
<gene>
    <name evidence="1" type="ORF">Cvel_25966</name>
</gene>
<organism evidence="1">
    <name type="scientific">Chromera velia CCMP2878</name>
    <dbReference type="NCBI Taxonomy" id="1169474"/>
    <lineage>
        <taxon>Eukaryota</taxon>
        <taxon>Sar</taxon>
        <taxon>Alveolata</taxon>
        <taxon>Colpodellida</taxon>
        <taxon>Chromeraceae</taxon>
        <taxon>Chromera</taxon>
    </lineage>
</organism>
<name>A0A0G4HC55_9ALVE</name>
<dbReference type="EMBL" id="CDMZ01002216">
    <property type="protein sequence ID" value="CEM41358.1"/>
    <property type="molecule type" value="Genomic_DNA"/>
</dbReference>
<reference evidence="1" key="1">
    <citation type="submission" date="2014-11" db="EMBL/GenBank/DDBJ databases">
        <authorList>
            <person name="Otto D Thomas"/>
            <person name="Naeem Raeece"/>
        </authorList>
    </citation>
    <scope>NUCLEOTIDE SEQUENCE</scope>
</reference>